<evidence type="ECO:0000313" key="6">
    <source>
        <dbReference type="EMBL" id="MFC0478177.1"/>
    </source>
</evidence>
<dbReference type="Gene3D" id="3.40.190.10">
    <property type="entry name" value="Periplasmic binding protein-like II"/>
    <property type="match status" value="1"/>
</dbReference>
<dbReference type="PIRSF" id="PIRSF002741">
    <property type="entry name" value="MppA"/>
    <property type="match status" value="1"/>
</dbReference>
<dbReference type="InterPro" id="IPR050035">
    <property type="entry name" value="NikA"/>
</dbReference>
<dbReference type="PANTHER" id="PTHR30290:SF9">
    <property type="entry name" value="OLIGOPEPTIDE-BINDING PROTEIN APPA"/>
    <property type="match status" value="1"/>
</dbReference>
<reference evidence="6 7" key="1">
    <citation type="submission" date="2024-09" db="EMBL/GenBank/DDBJ databases">
        <authorList>
            <person name="Sun Q."/>
            <person name="Mori K."/>
        </authorList>
    </citation>
    <scope>NUCLEOTIDE SEQUENCE [LARGE SCALE GENOMIC DNA]</scope>
    <source>
        <strain evidence="6 7">CGMCC 1.9126</strain>
    </source>
</reference>
<dbReference type="EMBL" id="JBHLUU010000127">
    <property type="protein sequence ID" value="MFC0478177.1"/>
    <property type="molecule type" value="Genomic_DNA"/>
</dbReference>
<dbReference type="NCBIfam" id="NF045468">
    <property type="entry name" value="Opp5A_nikA"/>
    <property type="match status" value="1"/>
</dbReference>
<name>A0ABV6KXX3_9BACI</name>
<dbReference type="RefSeq" id="WP_340903538.1">
    <property type="nucleotide sequence ID" value="NZ_JBHLUU010000127.1"/>
</dbReference>
<organism evidence="6 7">
    <name type="scientific">Robertmurraya beringensis</name>
    <dbReference type="NCBI Taxonomy" id="641660"/>
    <lineage>
        <taxon>Bacteria</taxon>
        <taxon>Bacillati</taxon>
        <taxon>Bacillota</taxon>
        <taxon>Bacilli</taxon>
        <taxon>Bacillales</taxon>
        <taxon>Bacillaceae</taxon>
        <taxon>Robertmurraya</taxon>
    </lineage>
</organism>
<dbReference type="InterPro" id="IPR030678">
    <property type="entry name" value="Peptide/Ni-bd"/>
</dbReference>
<dbReference type="PROSITE" id="PS51257">
    <property type="entry name" value="PROKAR_LIPOPROTEIN"/>
    <property type="match status" value="1"/>
</dbReference>
<evidence type="ECO:0000256" key="1">
    <source>
        <dbReference type="ARBA" id="ARBA00005695"/>
    </source>
</evidence>
<dbReference type="SUPFAM" id="SSF53850">
    <property type="entry name" value="Periplasmic binding protein-like II"/>
    <property type="match status" value="1"/>
</dbReference>
<proteinExistence type="inferred from homology"/>
<keyword evidence="2" id="KW-0813">Transport</keyword>
<keyword evidence="7" id="KW-1185">Reference proteome</keyword>
<evidence type="ECO:0000256" key="3">
    <source>
        <dbReference type="ARBA" id="ARBA00022729"/>
    </source>
</evidence>
<evidence type="ECO:0000259" key="5">
    <source>
        <dbReference type="Pfam" id="PF00496"/>
    </source>
</evidence>
<evidence type="ECO:0000256" key="4">
    <source>
        <dbReference type="SAM" id="SignalP"/>
    </source>
</evidence>
<dbReference type="InterPro" id="IPR039424">
    <property type="entry name" value="SBP_5"/>
</dbReference>
<evidence type="ECO:0000256" key="2">
    <source>
        <dbReference type="ARBA" id="ARBA00022448"/>
    </source>
</evidence>
<dbReference type="CDD" id="cd08490">
    <property type="entry name" value="PBP2_NikA_DppA_OppA_like_3"/>
    <property type="match status" value="1"/>
</dbReference>
<evidence type="ECO:0000313" key="7">
    <source>
        <dbReference type="Proteomes" id="UP001589738"/>
    </source>
</evidence>
<feature type="chain" id="PRO_5046988029" evidence="4">
    <location>
        <begin position="20"/>
        <end position="508"/>
    </location>
</feature>
<dbReference type="Gene3D" id="3.10.105.10">
    <property type="entry name" value="Dipeptide-binding Protein, Domain 3"/>
    <property type="match status" value="1"/>
</dbReference>
<accession>A0ABV6KXX3</accession>
<dbReference type="InterPro" id="IPR000914">
    <property type="entry name" value="SBP_5_dom"/>
</dbReference>
<comment type="caution">
    <text evidence="6">The sequence shown here is derived from an EMBL/GenBank/DDBJ whole genome shotgun (WGS) entry which is preliminary data.</text>
</comment>
<gene>
    <name evidence="6" type="primary">nikA</name>
    <name evidence="6" type="ORF">ACFFHF_23590</name>
</gene>
<sequence>MKKSFITYILLAFVIVFTAACSSSGTSSKESEEKKTVKLLFSFASKTLDPHQDWMGVRAGIAETLVQIDENLEIQPWLADSWEQLDSTTWKFHIREGVTFHDGSTLDAEAAKKSFERLIEVNEAMNSNLKIASITASGQEITFQTEEEYPAFLSELVHTNASIIKVDSEDISEQPIGTGPFQVQSFAPESEIKLVSYEDYWDGKAKVDEATVTFNSDGNVRALALQSGEADIVYHLPPETLKPIEDNKDLRIESIMSLRAHFLLYNSVNPQLQDENVRKAIDLLLDRTTVVEEIMNGHATEATGPFNPMFAFSSDKEVVKSNPVKAAELLEDAGYIKNASGTLEKDGKSLELTVATYQGRPELPLIAQYLQAEAASVGIKINIVTVENIDTFLWEKQDDWDIATYSNLTAPRGDGGFFLNSAYVPDGSLNPGQINVPELTNTILQLNTTSNLEQRVGLEKEAVKLIQEKVLHSFVVHPHIIIGVSNHVKNWAPGSEEYYILTNKLEVE</sequence>
<dbReference type="Pfam" id="PF00496">
    <property type="entry name" value="SBP_bac_5"/>
    <property type="match status" value="1"/>
</dbReference>
<dbReference type="PANTHER" id="PTHR30290">
    <property type="entry name" value="PERIPLASMIC BINDING COMPONENT OF ABC TRANSPORTER"/>
    <property type="match status" value="1"/>
</dbReference>
<protein>
    <submittedName>
        <fullName evidence="6">Nickel ABC transporter substrate-binding protein</fullName>
    </submittedName>
</protein>
<feature type="signal peptide" evidence="4">
    <location>
        <begin position="1"/>
        <end position="19"/>
    </location>
</feature>
<comment type="similarity">
    <text evidence="1">Belongs to the bacterial solute-binding protein 5 family.</text>
</comment>
<dbReference type="Proteomes" id="UP001589738">
    <property type="component" value="Unassembled WGS sequence"/>
</dbReference>
<feature type="domain" description="Solute-binding protein family 5" evidence="5">
    <location>
        <begin position="73"/>
        <end position="423"/>
    </location>
</feature>
<keyword evidence="3 4" id="KW-0732">Signal</keyword>